<evidence type="ECO:0000259" key="4">
    <source>
        <dbReference type="PROSITE" id="PS50888"/>
    </source>
</evidence>
<feature type="compositionally biased region" description="Polar residues" evidence="3">
    <location>
        <begin position="22"/>
        <end position="32"/>
    </location>
</feature>
<feature type="compositionally biased region" description="Pro residues" evidence="3">
    <location>
        <begin position="557"/>
        <end position="578"/>
    </location>
</feature>
<evidence type="ECO:0000313" key="6">
    <source>
        <dbReference type="Proteomes" id="UP001385951"/>
    </source>
</evidence>
<keyword evidence="6" id="KW-1185">Reference proteome</keyword>
<feature type="region of interest" description="Disordered" evidence="3">
    <location>
        <begin position="503"/>
        <end position="608"/>
    </location>
</feature>
<organism evidence="5 6">
    <name type="scientific">Cerrena zonata</name>
    <dbReference type="NCBI Taxonomy" id="2478898"/>
    <lineage>
        <taxon>Eukaryota</taxon>
        <taxon>Fungi</taxon>
        <taxon>Dikarya</taxon>
        <taxon>Basidiomycota</taxon>
        <taxon>Agaricomycotina</taxon>
        <taxon>Agaricomycetes</taxon>
        <taxon>Polyporales</taxon>
        <taxon>Cerrenaceae</taxon>
        <taxon>Cerrena</taxon>
    </lineage>
</organism>
<dbReference type="InterPro" id="IPR011598">
    <property type="entry name" value="bHLH_dom"/>
</dbReference>
<feature type="compositionally biased region" description="Polar residues" evidence="3">
    <location>
        <begin position="597"/>
        <end position="608"/>
    </location>
</feature>
<evidence type="ECO:0000256" key="2">
    <source>
        <dbReference type="ARBA" id="ARBA00023242"/>
    </source>
</evidence>
<feature type="region of interest" description="Disordered" evidence="3">
    <location>
        <begin position="198"/>
        <end position="219"/>
    </location>
</feature>
<dbReference type="GO" id="GO:0003677">
    <property type="term" value="F:DNA binding"/>
    <property type="evidence" value="ECO:0007669"/>
    <property type="project" value="UniProtKB-KW"/>
</dbReference>
<dbReference type="PANTHER" id="PTHR10328">
    <property type="entry name" value="PROTEIN MAX MYC-ASSOCIATED FACTOR X"/>
    <property type="match status" value="1"/>
</dbReference>
<dbReference type="SUPFAM" id="SSF47459">
    <property type="entry name" value="HLH, helix-loop-helix DNA-binding domain"/>
    <property type="match status" value="1"/>
</dbReference>
<keyword evidence="1" id="KW-0238">DNA-binding</keyword>
<comment type="caution">
    <text evidence="5">The sequence shown here is derived from an EMBL/GenBank/DDBJ whole genome shotgun (WGS) entry which is preliminary data.</text>
</comment>
<feature type="compositionally biased region" description="Low complexity" evidence="3">
    <location>
        <begin position="384"/>
        <end position="394"/>
    </location>
</feature>
<dbReference type="GO" id="GO:0046983">
    <property type="term" value="F:protein dimerization activity"/>
    <property type="evidence" value="ECO:0007669"/>
    <property type="project" value="InterPro"/>
</dbReference>
<feature type="compositionally biased region" description="Polar residues" evidence="3">
    <location>
        <begin position="272"/>
        <end position="290"/>
    </location>
</feature>
<gene>
    <name evidence="5" type="ORF">QCA50_000448</name>
</gene>
<dbReference type="PROSITE" id="PS50888">
    <property type="entry name" value="BHLH"/>
    <property type="match status" value="1"/>
</dbReference>
<feature type="region of interest" description="Disordered" evidence="3">
    <location>
        <begin position="252"/>
        <end position="440"/>
    </location>
</feature>
<protein>
    <recommendedName>
        <fullName evidence="4">BHLH domain-containing protein</fullName>
    </recommendedName>
</protein>
<dbReference type="GO" id="GO:0003700">
    <property type="term" value="F:DNA-binding transcription factor activity"/>
    <property type="evidence" value="ECO:0007669"/>
    <property type="project" value="TreeGrafter"/>
</dbReference>
<evidence type="ECO:0000313" key="5">
    <source>
        <dbReference type="EMBL" id="KAK7695810.1"/>
    </source>
</evidence>
<keyword evidence="2" id="KW-0539">Nucleus</keyword>
<feature type="region of interest" description="Disordered" evidence="3">
    <location>
        <begin position="1"/>
        <end position="180"/>
    </location>
</feature>
<dbReference type="InterPro" id="IPR036638">
    <property type="entry name" value="HLH_DNA-bd_sf"/>
</dbReference>
<dbReference type="PANTHER" id="PTHR10328:SF15">
    <property type="entry name" value="BHLH TRANSCRIPTION FACTOR"/>
    <property type="match status" value="1"/>
</dbReference>
<reference evidence="5 6" key="1">
    <citation type="submission" date="2022-09" db="EMBL/GenBank/DDBJ databases">
        <authorList>
            <person name="Palmer J.M."/>
        </authorList>
    </citation>
    <scope>NUCLEOTIDE SEQUENCE [LARGE SCALE GENOMIC DNA]</scope>
    <source>
        <strain evidence="5 6">DSM 7382</strain>
    </source>
</reference>
<dbReference type="EMBL" id="JASBNA010000001">
    <property type="protein sequence ID" value="KAK7695810.1"/>
    <property type="molecule type" value="Genomic_DNA"/>
</dbReference>
<feature type="compositionally biased region" description="Basic residues" evidence="3">
    <location>
        <begin position="371"/>
        <end position="383"/>
    </location>
</feature>
<dbReference type="SMART" id="SM00353">
    <property type="entry name" value="HLH"/>
    <property type="match status" value="1"/>
</dbReference>
<dbReference type="AlphaFoldDB" id="A0AAW0GX38"/>
<dbReference type="Pfam" id="PF00010">
    <property type="entry name" value="HLH"/>
    <property type="match status" value="1"/>
</dbReference>
<feature type="compositionally biased region" description="Basic and acidic residues" evidence="3">
    <location>
        <begin position="164"/>
        <end position="180"/>
    </location>
</feature>
<name>A0AAW0GX38_9APHY</name>
<dbReference type="InterPro" id="IPR040106">
    <property type="entry name" value="Esc1_bHLHzip"/>
</dbReference>
<feature type="domain" description="BHLH" evidence="4">
    <location>
        <begin position="429"/>
        <end position="480"/>
    </location>
</feature>
<proteinExistence type="predicted"/>
<feature type="compositionally biased region" description="Polar residues" evidence="3">
    <location>
        <begin position="409"/>
        <end position="425"/>
    </location>
</feature>
<feature type="compositionally biased region" description="Low complexity" evidence="3">
    <location>
        <begin position="43"/>
        <end position="54"/>
    </location>
</feature>
<feature type="compositionally biased region" description="Pro residues" evidence="3">
    <location>
        <begin position="520"/>
        <end position="549"/>
    </location>
</feature>
<dbReference type="GO" id="GO:0045944">
    <property type="term" value="P:positive regulation of transcription by RNA polymerase II"/>
    <property type="evidence" value="ECO:0007669"/>
    <property type="project" value="TreeGrafter"/>
</dbReference>
<evidence type="ECO:0000256" key="3">
    <source>
        <dbReference type="SAM" id="MobiDB-lite"/>
    </source>
</evidence>
<dbReference type="GO" id="GO:0090575">
    <property type="term" value="C:RNA polymerase II transcription regulator complex"/>
    <property type="evidence" value="ECO:0007669"/>
    <property type="project" value="TreeGrafter"/>
</dbReference>
<feature type="compositionally biased region" description="Polar residues" evidence="3">
    <location>
        <begin position="77"/>
        <end position="100"/>
    </location>
</feature>
<dbReference type="CDD" id="cd19690">
    <property type="entry name" value="bHLHzip_spESC1_like"/>
    <property type="match status" value="1"/>
</dbReference>
<accession>A0AAW0GX38</accession>
<dbReference type="Proteomes" id="UP001385951">
    <property type="component" value="Unassembled WGS sequence"/>
</dbReference>
<dbReference type="Gene3D" id="4.10.280.10">
    <property type="entry name" value="Helix-loop-helix DNA-binding domain"/>
    <property type="match status" value="1"/>
</dbReference>
<evidence type="ECO:0000256" key="1">
    <source>
        <dbReference type="ARBA" id="ARBA00023125"/>
    </source>
</evidence>
<sequence>MATDPTHPAMPAEPSDRAGPASGNSQMQTPSPKTGGLSGTGSGSVLSAASGSVSRHSPVPPLPPLEFLQNHRRGSITDPSLHTANNINHLSRTELGSSAQPLPISGYRFGEGSRGSDTTLPHFRQLLRSPSAEADSPVDRKPYRRPQSSGGPAEPGGDLIRTPMDVEPHSPPHEKRLNTEHIDLNARRPSIAGIKRKLSSDRDIPMASNGDVDPHLIGPGVANIEPDGRLSKRRGSTFDSRIGQLTLDERRGSVDARAGPQPWWPTERRDSTTSMVSANTPLTGYSTPSSGLPGDSPHGRPPASIATFAWPVNPHLDQPQGLPAMQNEGGLPPPPHYEPGMIPPVTYSSDRRMSAPVISTEGMSAPSSGPARHRQRSRPASRARARDSSAANDATHSPSTSAEDGAGGNSNKASSQKDSGPTPYSRSPELRVSHKLAERKRRKEMKELFDELRDQLPADRGMKASKWEILSKAIDFIGNLKQNHQEMAREIEMLRHELDAARQGIPPFGPGGPHPVVYPHGPPVVGPYPPPPGPQPGPPMPHAPPPVPQHPSQHPSPQHPPLHPSQHPPQHPSHPPLSRPGSSQASYPPNAGPPPQNGTINPETAHTS</sequence>